<comment type="caution">
    <text evidence="2">The sequence shown here is derived from an EMBL/GenBank/DDBJ whole genome shotgun (WGS) entry which is preliminary data.</text>
</comment>
<reference evidence="2 3" key="1">
    <citation type="journal article" date="2018" name="Nat. Biotechnol.">
        <title>A standardized bacterial taxonomy based on genome phylogeny substantially revises the tree of life.</title>
        <authorList>
            <person name="Parks D.H."/>
            <person name="Chuvochina M."/>
            <person name="Waite D.W."/>
            <person name="Rinke C."/>
            <person name="Skarshewski A."/>
            <person name="Chaumeil P.A."/>
            <person name="Hugenholtz P."/>
        </authorList>
    </citation>
    <scope>NUCLEOTIDE SEQUENCE [LARGE SCALE GENOMIC DNA]</scope>
    <source>
        <strain evidence="2">UBA11247</strain>
    </source>
</reference>
<organism evidence="2 3">
    <name type="scientific">Corynebacterium nuruki</name>
    <dbReference type="NCBI Taxonomy" id="1032851"/>
    <lineage>
        <taxon>Bacteria</taxon>
        <taxon>Bacillati</taxon>
        <taxon>Actinomycetota</taxon>
        <taxon>Actinomycetes</taxon>
        <taxon>Mycobacteriales</taxon>
        <taxon>Corynebacteriaceae</taxon>
        <taxon>Corynebacterium</taxon>
    </lineage>
</organism>
<protein>
    <submittedName>
        <fullName evidence="2">Uncharacterized protein</fullName>
    </submittedName>
</protein>
<gene>
    <name evidence="2" type="ORF">DIW82_10450</name>
</gene>
<feature type="region of interest" description="Disordered" evidence="1">
    <location>
        <begin position="94"/>
        <end position="138"/>
    </location>
</feature>
<proteinExistence type="predicted"/>
<accession>A0A3D4T0W4</accession>
<dbReference type="EMBL" id="DQID01000268">
    <property type="protein sequence ID" value="HCT15176.1"/>
    <property type="molecule type" value="Genomic_DNA"/>
</dbReference>
<sequence length="242" mass="25692">MHDAASLRLRELTQGVYDIGDEVAEYIDNVAAAMTDWDPELVADCLEELSESVAQGRGEVRRYLAELNGLRQAFVSGVRSGSLSAAPAYDHPGRTLSFLHPRPASGPAGEEGAGAGAGAAGTAGTAGTDPASAPPVASTATVRLELRRRNTELTGALSELAEWVVDQTARAVGEQSVLLPQALARAERHTVELVDRWQATVVGEHPVIVAEMRGEAPPEFLAERARVERVVAKIRRRRAATG</sequence>
<evidence type="ECO:0000256" key="1">
    <source>
        <dbReference type="SAM" id="MobiDB-lite"/>
    </source>
</evidence>
<feature type="compositionally biased region" description="Gly residues" evidence="1">
    <location>
        <begin position="109"/>
        <end position="121"/>
    </location>
</feature>
<feature type="compositionally biased region" description="Low complexity" evidence="1">
    <location>
        <begin position="122"/>
        <end position="138"/>
    </location>
</feature>
<evidence type="ECO:0000313" key="2">
    <source>
        <dbReference type="EMBL" id="HCT15176.1"/>
    </source>
</evidence>
<dbReference type="STRING" id="863239.GCA_000213935_00433"/>
<dbReference type="AlphaFoldDB" id="A0A3D4T0W4"/>
<dbReference type="Proteomes" id="UP000261739">
    <property type="component" value="Unassembled WGS sequence"/>
</dbReference>
<dbReference type="RefSeq" id="WP_273052414.1">
    <property type="nucleotide sequence ID" value="NZ_DAITTW010000004.1"/>
</dbReference>
<name>A0A3D4T0W4_9CORY</name>
<evidence type="ECO:0000313" key="3">
    <source>
        <dbReference type="Proteomes" id="UP000261739"/>
    </source>
</evidence>